<reference evidence="2 3" key="1">
    <citation type="journal article" date="2024" name="G3 (Bethesda)">
        <title>Genome assembly of Hibiscus sabdariffa L. provides insights into metabolisms of medicinal natural products.</title>
        <authorList>
            <person name="Kim T."/>
        </authorList>
    </citation>
    <scope>NUCLEOTIDE SEQUENCE [LARGE SCALE GENOMIC DNA]</scope>
    <source>
        <strain evidence="2">TK-2024</strain>
        <tissue evidence="2">Old leaves</tissue>
    </source>
</reference>
<feature type="domain" description="RNase H type-1" evidence="1">
    <location>
        <begin position="120"/>
        <end position="228"/>
    </location>
</feature>
<dbReference type="PANTHER" id="PTHR47723:SF24">
    <property type="entry name" value="RNASE H TYPE-1 DOMAIN-CONTAINING PROTEIN"/>
    <property type="match status" value="1"/>
</dbReference>
<organism evidence="2 3">
    <name type="scientific">Hibiscus sabdariffa</name>
    <name type="common">roselle</name>
    <dbReference type="NCBI Taxonomy" id="183260"/>
    <lineage>
        <taxon>Eukaryota</taxon>
        <taxon>Viridiplantae</taxon>
        <taxon>Streptophyta</taxon>
        <taxon>Embryophyta</taxon>
        <taxon>Tracheophyta</taxon>
        <taxon>Spermatophyta</taxon>
        <taxon>Magnoliopsida</taxon>
        <taxon>eudicotyledons</taxon>
        <taxon>Gunneridae</taxon>
        <taxon>Pentapetalae</taxon>
        <taxon>rosids</taxon>
        <taxon>malvids</taxon>
        <taxon>Malvales</taxon>
        <taxon>Malvaceae</taxon>
        <taxon>Malvoideae</taxon>
        <taxon>Hibiscus</taxon>
    </lineage>
</organism>
<dbReference type="EMBL" id="JBBPBN010000242">
    <property type="protein sequence ID" value="KAK8971687.1"/>
    <property type="molecule type" value="Genomic_DNA"/>
</dbReference>
<dbReference type="InterPro" id="IPR002156">
    <property type="entry name" value="RNaseH_domain"/>
</dbReference>
<dbReference type="PANTHER" id="PTHR47723">
    <property type="entry name" value="OS05G0353850 PROTEIN"/>
    <property type="match status" value="1"/>
</dbReference>
<evidence type="ECO:0000313" key="2">
    <source>
        <dbReference type="EMBL" id="KAK8971687.1"/>
    </source>
</evidence>
<dbReference type="Pfam" id="PF13456">
    <property type="entry name" value="RVT_3"/>
    <property type="match status" value="1"/>
</dbReference>
<keyword evidence="3" id="KW-1185">Reference proteome</keyword>
<name>A0ABR2N6E9_9ROSI</name>
<protein>
    <recommendedName>
        <fullName evidence="1">RNase H type-1 domain-containing protein</fullName>
    </recommendedName>
</protein>
<proteinExistence type="predicted"/>
<sequence length="257" mass="28330">MTQVKIFAWRLGKEGIPTGSRIRAARLNTRLCSFFRTFIETPLYAFRVLSPGWKRRPLNCLDQLLVVSSLSSRTFGTVGIVRLTTCPLRARPVLLLQKLALSLVAWSPPPPDTVALDTGGSFVVDSGAGIGVVARDSSDRVAHLAETIEACAFKKGVNLAISNDCNKVILEGDASTIMSRLDRRELDYSIAIAHLSEMVEKLKDFPGYCFSHVGQDVNRIVHGFAQWAIGDSVSFRFDYDIPSCIQTFVTDITIYGN</sequence>
<comment type="caution">
    <text evidence="2">The sequence shown here is derived from an EMBL/GenBank/DDBJ whole genome shotgun (WGS) entry which is preliminary data.</text>
</comment>
<dbReference type="Proteomes" id="UP001396334">
    <property type="component" value="Unassembled WGS sequence"/>
</dbReference>
<accession>A0ABR2N6E9</accession>
<evidence type="ECO:0000313" key="3">
    <source>
        <dbReference type="Proteomes" id="UP001396334"/>
    </source>
</evidence>
<gene>
    <name evidence="2" type="ORF">V6N11_018867</name>
</gene>
<dbReference type="InterPro" id="IPR053151">
    <property type="entry name" value="RNase_H-like"/>
</dbReference>
<evidence type="ECO:0000259" key="1">
    <source>
        <dbReference type="Pfam" id="PF13456"/>
    </source>
</evidence>